<dbReference type="SUPFAM" id="SSF50939">
    <property type="entry name" value="Sialidases"/>
    <property type="match status" value="2"/>
</dbReference>
<feature type="domain" description="Bacterial Ig-like" evidence="5">
    <location>
        <begin position="8"/>
        <end position="101"/>
    </location>
</feature>
<gene>
    <name evidence="6" type="ORF">H663_002995</name>
</gene>
<feature type="domain" description="Bacterial Ig-like" evidence="5">
    <location>
        <begin position="1301"/>
        <end position="1398"/>
    </location>
</feature>
<proteinExistence type="predicted"/>
<feature type="domain" description="Bacterial Ig-like" evidence="5">
    <location>
        <begin position="3472"/>
        <end position="3570"/>
    </location>
</feature>
<feature type="domain" description="Bacterial Ig-like" evidence="5">
    <location>
        <begin position="3265"/>
        <end position="3361"/>
    </location>
</feature>
<dbReference type="Gene3D" id="2.60.40.10">
    <property type="entry name" value="Immunoglobulins"/>
    <property type="match status" value="23"/>
</dbReference>
<dbReference type="InterPro" id="IPR050557">
    <property type="entry name" value="RTX_toxin/Mannuronan_C5-epim"/>
</dbReference>
<feature type="domain" description="Bacterial Ig-like" evidence="4">
    <location>
        <begin position="3674"/>
        <end position="3767"/>
    </location>
</feature>
<name>A0A2T7UH09_9BURK</name>
<dbReference type="NCBIfam" id="NF012196">
    <property type="entry name" value="Ig_like_ice"/>
    <property type="match status" value="3"/>
</dbReference>
<comment type="subcellular location">
    <subcellularLocation>
        <location evidence="1">Secreted</location>
    </subcellularLocation>
</comment>
<evidence type="ECO:0000259" key="4">
    <source>
        <dbReference type="Pfam" id="PF19077"/>
    </source>
</evidence>
<keyword evidence="7" id="KW-1185">Reference proteome</keyword>
<feature type="region of interest" description="Disordered" evidence="3">
    <location>
        <begin position="2902"/>
        <end position="2921"/>
    </location>
</feature>
<dbReference type="PANTHER" id="PTHR38340:SF1">
    <property type="entry name" value="S-LAYER PROTEIN"/>
    <property type="match status" value="1"/>
</dbReference>
<feature type="domain" description="Bacterial Ig-like" evidence="4">
    <location>
        <begin position="4446"/>
        <end position="4540"/>
    </location>
</feature>
<dbReference type="Pfam" id="PF19078">
    <property type="entry name" value="Big_12"/>
    <property type="match status" value="16"/>
</dbReference>
<feature type="domain" description="Bacterial Ig-like" evidence="4">
    <location>
        <begin position="4626"/>
        <end position="4709"/>
    </location>
</feature>
<feature type="compositionally biased region" description="Low complexity" evidence="3">
    <location>
        <begin position="4025"/>
        <end position="4039"/>
    </location>
</feature>
<feature type="domain" description="Bacterial Ig-like" evidence="5">
    <location>
        <begin position="1885"/>
        <end position="1983"/>
    </location>
</feature>
<dbReference type="Proteomes" id="UP000037507">
    <property type="component" value="Unassembled WGS sequence"/>
</dbReference>
<evidence type="ECO:0000259" key="5">
    <source>
        <dbReference type="Pfam" id="PF19078"/>
    </source>
</evidence>
<feature type="domain" description="Bacterial Ig-like" evidence="4">
    <location>
        <begin position="3855"/>
        <end position="3933"/>
    </location>
</feature>
<comment type="caution">
    <text evidence="6">The sequence shown here is derived from an EMBL/GenBank/DDBJ whole genome shotgun (WGS) entry which is preliminary data.</text>
</comment>
<evidence type="ECO:0000256" key="2">
    <source>
        <dbReference type="ARBA" id="ARBA00022525"/>
    </source>
</evidence>
<evidence type="ECO:0000313" key="6">
    <source>
        <dbReference type="EMBL" id="PVE43944.1"/>
    </source>
</evidence>
<feature type="domain" description="Bacterial Ig-like" evidence="5">
    <location>
        <begin position="2091"/>
        <end position="2189"/>
    </location>
</feature>
<accession>A0A2T7UH09</accession>
<dbReference type="STRING" id="1293045.H663_20050"/>
<protein>
    <recommendedName>
        <fullName evidence="8">Ig-like domain-containing protein</fullName>
    </recommendedName>
</protein>
<dbReference type="GO" id="GO:0005509">
    <property type="term" value="F:calcium ion binding"/>
    <property type="evidence" value="ECO:0007669"/>
    <property type="project" value="InterPro"/>
</dbReference>
<feature type="domain" description="Bacterial Ig-like" evidence="5">
    <location>
        <begin position="1786"/>
        <end position="1880"/>
    </location>
</feature>
<dbReference type="Pfam" id="PF00353">
    <property type="entry name" value="HemolysinCabind"/>
    <property type="match status" value="21"/>
</dbReference>
<feature type="domain" description="Bacterial Ig-like" evidence="5">
    <location>
        <begin position="1985"/>
        <end position="2090"/>
    </location>
</feature>
<dbReference type="Gene3D" id="2.160.20.160">
    <property type="match status" value="1"/>
</dbReference>
<dbReference type="InterPro" id="IPR044048">
    <property type="entry name" value="Big_12"/>
</dbReference>
<feature type="domain" description="Bacterial Ig-like" evidence="5">
    <location>
        <begin position="3365"/>
        <end position="3471"/>
    </location>
</feature>
<dbReference type="InterPro" id="IPR036278">
    <property type="entry name" value="Sialidase_sf"/>
</dbReference>
<feature type="domain" description="Bacterial Ig-like" evidence="5">
    <location>
        <begin position="1400"/>
        <end position="1493"/>
    </location>
</feature>
<dbReference type="PANTHER" id="PTHR38340">
    <property type="entry name" value="S-LAYER PROTEIN"/>
    <property type="match status" value="1"/>
</dbReference>
<feature type="domain" description="Bacterial Ig-like" evidence="4">
    <location>
        <begin position="1504"/>
        <end position="1597"/>
    </location>
</feature>
<dbReference type="EMBL" id="LFYT02000003">
    <property type="protein sequence ID" value="PVE43944.1"/>
    <property type="molecule type" value="Genomic_DNA"/>
</dbReference>
<dbReference type="InterPro" id="IPR001343">
    <property type="entry name" value="Hemolysn_Ca-bd"/>
</dbReference>
<dbReference type="InterPro" id="IPR049826">
    <property type="entry name" value="Ig-like_ice"/>
</dbReference>
<feature type="domain" description="Bacterial Ig-like" evidence="5">
    <location>
        <begin position="3164"/>
        <end position="3262"/>
    </location>
</feature>
<organism evidence="6 7">
    <name type="scientific">Limnohabitans planktonicus II-D5</name>
    <dbReference type="NCBI Taxonomy" id="1293045"/>
    <lineage>
        <taxon>Bacteria</taxon>
        <taxon>Pseudomonadati</taxon>
        <taxon>Pseudomonadota</taxon>
        <taxon>Betaproteobacteria</taxon>
        <taxon>Burkholderiales</taxon>
        <taxon>Comamonadaceae</taxon>
        <taxon>Limnohabitans</taxon>
    </lineage>
</organism>
<evidence type="ECO:0008006" key="8">
    <source>
        <dbReference type="Google" id="ProtNLM"/>
    </source>
</evidence>
<dbReference type="GO" id="GO:0005576">
    <property type="term" value="C:extracellular region"/>
    <property type="evidence" value="ECO:0007669"/>
    <property type="project" value="UniProtKB-SubCell"/>
</dbReference>
<evidence type="ECO:0000256" key="1">
    <source>
        <dbReference type="ARBA" id="ARBA00004613"/>
    </source>
</evidence>
<keyword evidence="2" id="KW-0964">Secreted</keyword>
<feature type="domain" description="Bacterial Ig-like" evidence="5">
    <location>
        <begin position="3572"/>
        <end position="3668"/>
    </location>
</feature>
<dbReference type="PRINTS" id="PR00313">
    <property type="entry name" value="CABNDNGRPT"/>
</dbReference>
<evidence type="ECO:0000256" key="3">
    <source>
        <dbReference type="SAM" id="MobiDB-lite"/>
    </source>
</evidence>
<dbReference type="Gene3D" id="2.150.10.10">
    <property type="entry name" value="Serralysin-like metalloprotease, C-terminal"/>
    <property type="match status" value="9"/>
</dbReference>
<dbReference type="SUPFAM" id="SSF51120">
    <property type="entry name" value="beta-Roll"/>
    <property type="match status" value="11"/>
</dbReference>
<reference evidence="6" key="1">
    <citation type="submission" date="2017-04" db="EMBL/GenBank/DDBJ databases">
        <title>Unexpected and diverse lifestyles within the genus Limnohabitans.</title>
        <authorList>
            <person name="Kasalicky V."/>
            <person name="Mehrshad M."/>
            <person name="Andrei S.-A."/>
            <person name="Salcher M."/>
            <person name="Kratochvilova H."/>
            <person name="Simek K."/>
            <person name="Ghai R."/>
        </authorList>
    </citation>
    <scope>NUCLEOTIDE SEQUENCE [LARGE SCALE GENOMIC DNA]</scope>
    <source>
        <strain evidence="6">II-D5</strain>
    </source>
</reference>
<feature type="domain" description="Bacterial Ig-like" evidence="4">
    <location>
        <begin position="111"/>
        <end position="205"/>
    </location>
</feature>
<feature type="domain" description="Bacterial Ig-like" evidence="5">
    <location>
        <begin position="1194"/>
        <end position="1298"/>
    </location>
</feature>
<dbReference type="InterPro" id="IPR018511">
    <property type="entry name" value="Hemolysin-typ_Ca-bd_CS"/>
</dbReference>
<dbReference type="OrthoDB" id="8607307at2"/>
<feature type="compositionally biased region" description="Polar residues" evidence="3">
    <location>
        <begin position="2302"/>
        <end position="2322"/>
    </location>
</feature>
<dbReference type="InterPro" id="IPR011049">
    <property type="entry name" value="Serralysin-like_metalloprot_C"/>
</dbReference>
<dbReference type="NCBIfam" id="NF033510">
    <property type="entry name" value="Ca_tandemer"/>
    <property type="match status" value="7"/>
</dbReference>
<feature type="domain" description="Bacterial Ig-like" evidence="4">
    <location>
        <begin position="2296"/>
        <end position="2386"/>
    </location>
</feature>
<evidence type="ECO:0000313" key="7">
    <source>
        <dbReference type="Proteomes" id="UP000037507"/>
    </source>
</evidence>
<feature type="domain" description="Bacterial Ig-like" evidence="5">
    <location>
        <begin position="1094"/>
        <end position="1193"/>
    </location>
</feature>
<feature type="region of interest" description="Disordered" evidence="3">
    <location>
        <begin position="4023"/>
        <end position="4046"/>
    </location>
</feature>
<feature type="compositionally biased region" description="Polar residues" evidence="3">
    <location>
        <begin position="2902"/>
        <end position="2916"/>
    </location>
</feature>
<sequence length="6545" mass="656851">SSANYAIDLKAPTASIALSDNALKAGESATVTITFSEKVKDFSNADITAPNGALSTFTASTDGLIWTATFTPATDTEAASNTLSLGTAYTDEAGNAGTVATATYAVDTKAPSFTVKLDDASNSGTLTDLMTSDATPTISGSGVEGDLIRVTMPGTLEVISTTVAADGTWTVTPTLAINTGTVSVVAIDAAGNISTAQSLSLVIDQVIAVPTLTLTCDSGSSSTDNSSRFAALTLAGVEAGAQVAYSTNGVLWTTTFNAAEGVNQVTVKVTDGAGNSALSAPLNFTLDTTVAAFAVALGCDSGTASDLITNTANLSLSGVEAGAQVQYSTDGTSWTNHFQASEGANSVTVRVTDSAGNQRTQNLAFQLQSVKPSAPVITLVCDGGLDSSDLISAKGGINVSHGAGTVLAYSTDGSTWGTTFVATEGVNKVYARATDTAGNVSDASSLSFTLDTTTPAAVVTTLVCDSGSSGSDRLSKQALLQSVSSESGGQIEYSTNGSTWLTTFSAIEGANAVQIRVTDAAGHVGAVSTFNFTLDTLAPTVPTLALVCDSGRSGTDKISQNGSILATTLESGATLQYSVDGLAWGSTFAAGEGSNTVQARVVDAAGNAGAASTLTFTVDTFISTPTLTLVTDTGTPGDKVTIDGSLNVPGSAGGSAIESGAVVEYSTNGTSWTNTYSAAEGNNTVYARVTDQAGNSAVSDMLTFVLNTKAGTFTAGLNNLSNSGSLNDLITRQDTPVISGTGAVGDRIRVTMPGTNEVLDAVVDINGLWSVTPSLTISTGNVLVARTLQAGSSVDSTISLAVIIDKIAASPTVSLLCDSGTSSSDKITTVGNLNIGQIESDAVLEYSTDGSTWGSTFTAQEGLNTVQVRQTDKADNISTPTVFSFTLDTQVPVPSITVAAIGGDDAVGPADAANLSTTITGVALQASQGDLVQVQVNGQTYSGTVNAVGGYNIQIDTLDLVDDADKKLEVFINATDAAGNAANAQASRAYSVDTSAPSVQSVTLDKTLLKAGDTATVTVRFSEKVQAFDLGDLIADNASLSALASTDGGLTWTATLTASNLIEDTSNLVQVFSNYTDLAGNAGTTGSSGNYSLDTKAPTAVIALADEALKAGETTTLTITFSEKVQGFGNEDVTVQNGALGTLSSADGGITWTGTYTPNANTEAALNTIALLNTYSDLIGNAGVAVTSGNYSVDTKAPSASIVLKDNTNSVVTSLTAGQSAAVTITFNEAVKDFSNADVNAPNGQLSTLASTDGGITWTGTFTPNANVEVAVNSLSINPGAYSDLGGNSGGAASSANHAVDTQGPTATITLSDTDLQANETAVLTITFNEKVSNFDNADVTVDNGTLSILSTTDGGRTWVGTFTPANAQDNSNVVSLSNGYTDVAGNQGSSAVSANYTLDRLAPTATISLSDTALTAGESATVTIAFSEAVKGFSNGDVSAPNGMLSTFTPNADSTVWTATFTPTANFLALNNTLTLASTYSDLANNAGTTASALYSVDTRAPSFTFQLNDASNSGTTSDRITNDDTPTISGTGAADDIIVVTFPGSGEVLSTTVDANGQWSITPSLTMASGSVSVQARNSAGAASLPQTLALTIDNSVAKPSVALVCDSGFSASDRVSQSAELVLSGLENGASLSYSTNGTAWASTFTATEGVNTIYVRQTDVAGNVATSSALTFTLDTTAPVPTLSIEPVFGDDAIGPVDAQALTSAVSGDVTQARAGDLVSVFVNGRTFTATVDLSGHYSVDVTTTDLIADTDRSLDVVLSASDAAGNLANVSASRAYTVDIVAPVVQSLSIDKSSLKVGETATVGVVFSEKVTAFDVSDITAEYGSLSQLISSDGGITWSAVFTPSLNIEDTSNVLQITATYTDLAGNAGSGLSSANFRLDTKAPTAIIQLANETLKAGDTTTLSIRFSEAVQNFSQDDVTVQNGSLGTLSSADGGLTWTGNFTPLSNVEDASNVVTLANTYTDLVGNAGQTGSSGNYSLDTQAPMATITLKSAGVAISSLTAGQSADVTITFSEAVNGFSNADVLAPNGTLSTLTSADGGITWTGTFAADAAIEDATNNITVAVASYTDRAGNAGAAAASANYAIDTQGPSASISFSDVDLLAGETSSVTITFTEKVTGFSNADVTVQNGTLSTLATTDGGRTWVGTFTPGQVQSASNVLSLANSYTDLAGNQGAAAASANYAIDRLSPTASISLSNTAIKAGETASVTITFSERVSGFSNADVSAPNGTLSTFTASSDGLSWVATFTPSANIQVPVNSLSLASTYTDLTGNAGTVATASYAVDTRAPSFTGRLDDSSNTGAKSDLVTSDDTPTITGTGAEGDVITVTMPGTGEVMTATVGANGLWSVTPSLAIGSGSVTVSATSTGGATAATQTLAVVIDKTIANPVVVLACDSGINAVDKVTQQGTISVTAEAGATLEYSTNGILWLTTFTANEGLNTLTVRATDGAGNAAVSSPLSFTLDSSVADFTVSLLCDSGVATDKVSNTSGLQTTGVVAGDAISYSLDGGSTWLSTFVPVEGGNAFKVRVSDAAGNARIKDMAFTLDTARPDQPVITLVCDGGLNGSDRVTAQGAINVSHETGATVMFSTDALTWATTFAAAEGANTVYARAMDLAGNLSAVGSLVFRLDTTAPSNPTVSLACDSGSSASDKLSLNGSLQVTTAETGGLIEYSTNGSTWASTFAASEGANTVRVRVTDLAGLVSGVSELSFTLDSQAPIAPALSLVCDSGSTGTDKITRNGAITAATLETGASLQYSTDGVSWASTFAAGEGVNTVKARVIDAAGNAGAVSTLSFTLDTQITKPSVALVCDTGTPSDLVTTQAGLQVIGVDAGAVIEYSTNGSTWVSNYSAVEGSNTVYVRSTDAAGNQAISEPLTFTLNTKGDTFTAALANTSNSGSVTDLTTNDDTPTISGTGKPGDSVKVTMPGTLEELNTTVDINGLWSVTPVNPISSGLVVVNYTGSTIATQNLTVVIDKTVSNPGVSLLCDSGVSSSDKITTIGSLNVTGESGALLEYSTNGNTWSVTYTATEGANSVQVRQTDVAGNISTPVVFNFTLDTTSPVPVLTVGAITGDNGIGPVDAQAALTAVTGAVTQARAGDAVSVMVNGQTVMGVLDAVGQFSLDVDTADLIADPDKTVTVLVIATDAAGNSRSVSQSHAYTVDTQAPAVQSIAISKASLKAGETATVTIVFSEKVTAFDLGDVVADNAVLSNLLSSDGGQTWTATLTPASNVADTSNIITLGNVFNDLAGNGGTGSTSGNYSLDTQAPTAIITLGSEFLKAGESTTLTIKFSEAVQGFSNEDVTVANGSLGTLTSADGGITWQGNFTPTANVEDATNLVALANTYTDALGNAGSSSVSGNFILDTKVPSAQVTLKDASGAAVTRLTAGQNATLTLVFSEAVQNFDNSDVTAPNGTLSTLASSDGGITWVGTFTANAGLEVASNSITVASAGYKDLAGNLGGTASSVNYAVDTQGPTASISLSDVNLQAGETAQVTIAFSEKVTGFDNSDVSVQNGTLSTLVSTDGGQTWLGTFTPDAVQSATNALRITTGYTDVAGNNGVAASSANYAIDRLSPVSVVRLSDTSLKMGESATVTITFSEKVLGFGSGDVTAPNGTLGSFTASPDGLVWTATFTPSAGVESASNTFVLANTYTDEAGNAGTGATASYAVDTRAPDFTVKLNDASNTGNLNDLITSVDIPTLSGTGLKDDIIVVTMPATGEVLSTTVDASGAWTVTASLAMSSGTISVVAIDPAGNTSAAQTLAVVIDKTIATPTLGLACDSGASSSDKITSLSTLSLGNVENGASVTYSTDGNTWSTTFAAAEGANTVTIKVTDGAGNTASAMPLSFTLDTAVTNFTLALACDSGTSATDAITHTAILALTGVESGATLEYSTNATTWASTFTASEGSNTVSVRVTDAAGNQRTQSLAFTLDTTAAAAPVVALVCDGGLSATDLISQLGAVNASSAAGTTVQYSTNGSTWASSFTAVEGVNTLQVRAVDAAGNLSPISQLSFTLDNAAPLAPTVSLSSDSGTSTSDKLSNSGGLQVSTPETASLIQYSTNGSTWASTFSAAEGLNAVKVRVTDAAGLVGAITDYSFTLDTTGPDAPTVGLVCDSGSLGTDKISNVGTVVASSLETGAALQYSTDGSTWSTTFAAGEGLNTLRVRAIDSAGNVGTPATLNFTLDTLVTKPTLVLACDSGTSGDNISNNGAISVVGASVGDTLEFSTDGTVWMGTFSAVQGSNSVRVRASDAAGNRVVSEVLTFTLDNTAPSPTVTLSCDSGTSAIDQYTNSGGISVAGYVAGEVLSYSTDGGATYSSTFFAVDGLNTVKVRAIDGAGNVGLSNSLSFTLDTALNSPKLSLTSDTGSSSTDRVTSNVALSLSFDPGADALADVRTFYKVTLANGTLVRDWAASYVQPTLDADYTVSVKVVDKAGNERTDALDFTRLTVSPITPTLSLKTDSGRSLLFMADRITNDGLVKYTQTYASGVTLTYQFSTNGGSTWSTPTATFAPITDGAYQVRAIATDQVGNFSTSTPLTFTLDTTGPAAPTVALLCDAGVDGDLLTNDGRIQVTGVEANGLVQYSIDGGNTWTTTFSAIEGINVVQVRAVDVANNNGTDRVFSFLLDLSTPAPTLTLTCDSGSSNSDKISKDGRVSVDNVESGGTVSYNLNGGGWLPTFAAPTTDGEHTLQARVTDPFGNVSAITSLTFTVDNTTSRAESFFSSSLLNYAVINGVATGGAVVGSAINVSATINETVQAGSFIRVSLDTGAVVTLTAATNGRLLEGTYTVGANQSTADLTINNILSARLTDLAGNVINEAAIPLGFNLGDSSAIVVRWGMSGTAQGDFFNGLVRGNGLNDDFDGLTGSDTISYSTAANAVTINLQTGVATGTDVAASSDSLVSIENAVGGAGADIIFGSTEANIIDGGAGTDSVSAGAGDDTLISGAGNDTIDGGTGEDWFIFDGAATVGASGTLAGGAMASFADGVGSTDSLVNIEHMLGTAYADTLGGDSGTNSIIGGAGADTLWGGAGNDSLRGDDGNDSLAGGSGDDTLVGGSGNDTYFGDAGIDLVNYDFDLSAVNVDLFASLGTDGYGNQDSLVGVENLLGSKFNDTLIGDAANNLLMGGTGNDYLWGRAGADTLQGGAGDDTLASSGGALLVGGDGSDWVNYAQVAVGVSIDLTAGRASVGAATDLISQVENAQGSTRSDRIVGDAQDNILVGGLGNDTILGGLGNDTIYTLGSDSTSLIDGGLGNDFMNISAAGVITAGDGNDTIVFEQMGGDFSGINLQGGAGTDELQLVGSGQTFELTVADIVTGGRVLGALTSIEVIDIGSGLNQLKLGTDMANVEVITGQSGAAAFLRIDGVNGKVFLPDGWDILDVNADLAADTVQIEGSSYLLYTNRGSTGGNDTVAVQNGVSAVYLSQLSSANTFWMGTAGPDFATGRGGNDTMNGSGGDDTLRGGTGNDTINGASGNDWADFTPNSGDATGPVTVNLVAGTVQGATGNDSLFSIENVLGAGGNDSLVGDGLNNWLNGAAGQDTLSGGLGDDTLTGGAGNDTLLGGSGIDWADYSQAASGVTVSLGISLGATGTALGVGTAVLGGNGSVWGAEGTDILTGIENVYGGFGADLLVGDTVANFLQGGAGRDTLSAVGANDTLWGGAGDDSLVGGSGADAFVLELGNDTYLGGETVSGGPADTLDLRALSGDVTALATSANNVTSVTVNGGQTYGTDEVRYMDVWLFGNGNVTFQNGLGSGSTVTGTWAETITTGTGNDSIWSGGGNDMINSGAGNDTISPGAGATSDDSDTVDGGAGVDWLFYQSVNSVWVSLDGGSASYQQVSLSGATTGMDYVRGFEHIWLGSAADRVNGSAASESIIGGNGADTVWGGGGNDFINVAGTDVGAVDYVYAGMGNDTIFTGGGAKEFVSVTGGDNYIDMGDFAVNSYTDYQSDTVYAGAGNDTIVNFMGGPYYGTWNSTTITYIDAGNGNNWIQAGAGAYGAERVVTGSGNDYIDVGKTGETSLATDTVSSGAGNDTVYVGTAYDTYVQRVDAGDGNDQVYASGSGYNYLLGDAGNDTLVGGSGVNTLLGGDGNDSIVGGASVDSIRGDAGDDTLIGGTAADYLWGGDGNDSVVTDGVSASVFGGLGNDTVISTGTSKYLQGDDGNDYFVQTGGAVSVISAGLGNDTIFTTGSSSVETIYGGYGNDFIDARNGGSTNGEYLFGDESLIETIGGNDTIYSSDGASSVYGGGGNDLITTGFSADSVSGHTGDDTINTNAGNDTVFGGSGNDVINSGAGSDSIYANDGLDTVYGGDGADSISGGIGDDWLDGGAGDDSIVGGEGTVGTIFGNDTIVMGAGANTVYGELGSDVFIFNFDWQNDANSDTVSGGAGMDMVKFDGAGLVLDLTLSMHATGNWLNVERIDLTGTGNNTLKLAAADIVDLSDLTVGDASSSNFTLRPFLMMDGNAGDAIDMSALGSGMTLARIVSGTLSYDFNGNTVIDAVETAAIQSPGRVTFTTALTGLQTYNVYNVLNSSSVSQGMLLIDTDISITGAVLPV</sequence>
<dbReference type="PROSITE" id="PS00330">
    <property type="entry name" value="HEMOLYSIN_CALCIUM"/>
    <property type="match status" value="8"/>
</dbReference>
<dbReference type="InterPro" id="IPR013783">
    <property type="entry name" value="Ig-like_fold"/>
</dbReference>
<feature type="region of interest" description="Disordered" evidence="3">
    <location>
        <begin position="2297"/>
        <end position="2326"/>
    </location>
</feature>
<feature type="domain" description="Bacterial Ig-like" evidence="4">
    <location>
        <begin position="4355"/>
        <end position="4442"/>
    </location>
</feature>
<feature type="domain" description="Bacterial Ig-like" evidence="5">
    <location>
        <begin position="993"/>
        <end position="1092"/>
    </location>
</feature>
<feature type="domain" description="Bacterial Ig-like" evidence="5">
    <location>
        <begin position="2190"/>
        <end position="2286"/>
    </location>
</feature>
<dbReference type="InterPro" id="IPR044016">
    <property type="entry name" value="Big_13"/>
</dbReference>
<feature type="domain" description="Bacterial Ig-like" evidence="4">
    <location>
        <begin position="2888"/>
        <end position="2977"/>
    </location>
</feature>
<feature type="non-terminal residue" evidence="6">
    <location>
        <position position="1"/>
    </location>
</feature>
<dbReference type="Pfam" id="PF19077">
    <property type="entry name" value="Big_13"/>
    <property type="match status" value="9"/>
</dbReference>